<dbReference type="AlphaFoldDB" id="A0A956NC68"/>
<dbReference type="Pfam" id="PF00254">
    <property type="entry name" value="FKBP_C"/>
    <property type="match status" value="1"/>
</dbReference>
<comment type="caution">
    <text evidence="8">The sequence shown here is derived from an EMBL/GenBank/DDBJ whole genome shotgun (WGS) entry which is preliminary data.</text>
</comment>
<gene>
    <name evidence="8" type="ORF">KDA27_12090</name>
</gene>
<accession>A0A956NC68</accession>
<evidence type="ECO:0000259" key="7">
    <source>
        <dbReference type="PROSITE" id="PS50059"/>
    </source>
</evidence>
<protein>
    <recommendedName>
        <fullName evidence="6">Peptidyl-prolyl cis-trans isomerase</fullName>
        <ecNumber evidence="6">5.2.1.8</ecNumber>
    </recommendedName>
</protein>
<evidence type="ECO:0000256" key="2">
    <source>
        <dbReference type="ARBA" id="ARBA00006577"/>
    </source>
</evidence>
<proteinExistence type="inferred from homology"/>
<evidence type="ECO:0000256" key="5">
    <source>
        <dbReference type="PROSITE-ProRule" id="PRU00277"/>
    </source>
</evidence>
<dbReference type="EC" id="5.2.1.8" evidence="6"/>
<comment type="catalytic activity">
    <reaction evidence="1 5 6">
        <text>[protein]-peptidylproline (omega=180) = [protein]-peptidylproline (omega=0)</text>
        <dbReference type="Rhea" id="RHEA:16237"/>
        <dbReference type="Rhea" id="RHEA-COMP:10747"/>
        <dbReference type="Rhea" id="RHEA-COMP:10748"/>
        <dbReference type="ChEBI" id="CHEBI:83833"/>
        <dbReference type="ChEBI" id="CHEBI:83834"/>
        <dbReference type="EC" id="5.2.1.8"/>
    </reaction>
</comment>
<sequence>MIVHETVTFPDGRLLFTTRDDTGTGGRPVPFLLGGGQVIDGLDEGVTGMRVGERRRLVVPPSLSERISYPEGLSPADTLVYEVELVGIER</sequence>
<comment type="similarity">
    <text evidence="2 6">Belongs to the FKBP-type PPIase family.</text>
</comment>
<dbReference type="Gene3D" id="3.10.50.40">
    <property type="match status" value="1"/>
</dbReference>
<evidence type="ECO:0000256" key="1">
    <source>
        <dbReference type="ARBA" id="ARBA00000971"/>
    </source>
</evidence>
<dbReference type="PANTHER" id="PTHR43811:SF19">
    <property type="entry name" value="39 KDA FK506-BINDING NUCLEAR PROTEIN"/>
    <property type="match status" value="1"/>
</dbReference>
<keyword evidence="4 5" id="KW-0413">Isomerase</keyword>
<evidence type="ECO:0000256" key="4">
    <source>
        <dbReference type="ARBA" id="ARBA00023235"/>
    </source>
</evidence>
<dbReference type="PROSITE" id="PS50059">
    <property type="entry name" value="FKBP_PPIASE"/>
    <property type="match status" value="1"/>
</dbReference>
<reference evidence="8" key="1">
    <citation type="submission" date="2020-04" db="EMBL/GenBank/DDBJ databases">
        <authorList>
            <person name="Zhang T."/>
        </authorList>
    </citation>
    <scope>NUCLEOTIDE SEQUENCE</scope>
    <source>
        <strain evidence="8">HKST-UBA02</strain>
    </source>
</reference>
<dbReference type="GO" id="GO:0003755">
    <property type="term" value="F:peptidyl-prolyl cis-trans isomerase activity"/>
    <property type="evidence" value="ECO:0007669"/>
    <property type="project" value="UniProtKB-UniRule"/>
</dbReference>
<reference evidence="8" key="2">
    <citation type="journal article" date="2021" name="Microbiome">
        <title>Successional dynamics and alternative stable states in a saline activated sludge microbial community over 9 years.</title>
        <authorList>
            <person name="Wang Y."/>
            <person name="Ye J."/>
            <person name="Ju F."/>
            <person name="Liu L."/>
            <person name="Boyd J.A."/>
            <person name="Deng Y."/>
            <person name="Parks D.H."/>
            <person name="Jiang X."/>
            <person name="Yin X."/>
            <person name="Woodcroft B.J."/>
            <person name="Tyson G.W."/>
            <person name="Hugenholtz P."/>
            <person name="Polz M.F."/>
            <person name="Zhang T."/>
        </authorList>
    </citation>
    <scope>NUCLEOTIDE SEQUENCE</scope>
    <source>
        <strain evidence="8">HKST-UBA02</strain>
    </source>
</reference>
<dbReference type="EMBL" id="JAGQHS010000057">
    <property type="protein sequence ID" value="MCA9756535.1"/>
    <property type="molecule type" value="Genomic_DNA"/>
</dbReference>
<evidence type="ECO:0000256" key="6">
    <source>
        <dbReference type="RuleBase" id="RU003915"/>
    </source>
</evidence>
<dbReference type="SUPFAM" id="SSF54534">
    <property type="entry name" value="FKBP-like"/>
    <property type="match status" value="1"/>
</dbReference>
<dbReference type="InterPro" id="IPR001179">
    <property type="entry name" value="PPIase_FKBP_dom"/>
</dbReference>
<name>A0A956NC68_UNCEI</name>
<evidence type="ECO:0000313" key="9">
    <source>
        <dbReference type="Proteomes" id="UP000739538"/>
    </source>
</evidence>
<evidence type="ECO:0000256" key="3">
    <source>
        <dbReference type="ARBA" id="ARBA00023110"/>
    </source>
</evidence>
<feature type="domain" description="PPIase FKBP-type" evidence="7">
    <location>
        <begin position="1"/>
        <end position="89"/>
    </location>
</feature>
<evidence type="ECO:0000313" key="8">
    <source>
        <dbReference type="EMBL" id="MCA9756535.1"/>
    </source>
</evidence>
<dbReference type="Proteomes" id="UP000739538">
    <property type="component" value="Unassembled WGS sequence"/>
</dbReference>
<dbReference type="InterPro" id="IPR046357">
    <property type="entry name" value="PPIase_dom_sf"/>
</dbReference>
<keyword evidence="3 5" id="KW-0697">Rotamase</keyword>
<organism evidence="8 9">
    <name type="scientific">Eiseniibacteriota bacterium</name>
    <dbReference type="NCBI Taxonomy" id="2212470"/>
    <lineage>
        <taxon>Bacteria</taxon>
        <taxon>Candidatus Eiseniibacteriota</taxon>
    </lineage>
</organism>
<dbReference type="PANTHER" id="PTHR43811">
    <property type="entry name" value="FKBP-TYPE PEPTIDYL-PROLYL CIS-TRANS ISOMERASE FKPA"/>
    <property type="match status" value="1"/>
</dbReference>